<feature type="signal peptide" evidence="2">
    <location>
        <begin position="1"/>
        <end position="36"/>
    </location>
</feature>
<name>A0A2L2JLV5_9NOCA</name>
<feature type="compositionally biased region" description="Basic residues" evidence="1">
    <location>
        <begin position="56"/>
        <end position="70"/>
    </location>
</feature>
<dbReference type="RefSeq" id="WP_054811689.1">
    <property type="nucleotide sequence ID" value="NZ_CP026746.1"/>
</dbReference>
<comment type="caution">
    <text evidence="3">The sequence shown here is derived from an EMBL/GenBank/DDBJ whole genome shotgun (WGS) entry which is preliminary data.</text>
</comment>
<feature type="region of interest" description="Disordered" evidence="1">
    <location>
        <begin position="33"/>
        <end position="90"/>
    </location>
</feature>
<dbReference type="AlphaFoldDB" id="A0A2L2JLV5"/>
<evidence type="ECO:0000256" key="1">
    <source>
        <dbReference type="SAM" id="MobiDB-lite"/>
    </source>
</evidence>
<protein>
    <submittedName>
        <fullName evidence="3">Uncharacterized protein</fullName>
    </submittedName>
</protein>
<feature type="chain" id="PRO_5043512180" evidence="2">
    <location>
        <begin position="37"/>
        <end position="90"/>
    </location>
</feature>
<dbReference type="EMBL" id="JAAGVB010000008">
    <property type="protein sequence ID" value="NEW32354.1"/>
    <property type="molecule type" value="Genomic_DNA"/>
</dbReference>
<dbReference type="Proteomes" id="UP000471166">
    <property type="component" value="Unassembled WGS sequence"/>
</dbReference>
<keyword evidence="2" id="KW-0732">Signal</keyword>
<dbReference type="GeneID" id="57067683"/>
<organism evidence="3 4">
    <name type="scientific">Nocardia cyriacigeorgica</name>
    <dbReference type="NCBI Taxonomy" id="135487"/>
    <lineage>
        <taxon>Bacteria</taxon>
        <taxon>Bacillati</taxon>
        <taxon>Actinomycetota</taxon>
        <taxon>Actinomycetes</taxon>
        <taxon>Mycobacteriales</taxon>
        <taxon>Nocardiaceae</taxon>
        <taxon>Nocardia</taxon>
    </lineage>
</organism>
<accession>A0A2L2JLV5</accession>
<evidence type="ECO:0000313" key="4">
    <source>
        <dbReference type="Proteomes" id="UP000471166"/>
    </source>
</evidence>
<proteinExistence type="predicted"/>
<evidence type="ECO:0000313" key="3">
    <source>
        <dbReference type="EMBL" id="NEW32354.1"/>
    </source>
</evidence>
<sequence length="90" mass="9561">MNTKSSPQSTRRIATSVGLAIFTVAATATLASPALADAGTTASATEVSAAHDNRHRDHHPGSRHGNHRNHQAPLLNNYRPGFPLPRTGSW</sequence>
<reference evidence="3 4" key="1">
    <citation type="submission" date="2020-01" db="EMBL/GenBank/DDBJ databases">
        <title>Genetics and antimicrobial susceptibilities of Nocardia species isolated from the soil; a comparison with species isolated from humans.</title>
        <authorList>
            <person name="Carrasco G."/>
            <person name="Monzon S."/>
            <person name="Sansegundo M."/>
            <person name="Garcia E."/>
            <person name="Garrido N."/>
            <person name="Medina M.J."/>
            <person name="Villalon P."/>
            <person name="Ramirez-Arocha A.C."/>
            <person name="Jimenez P."/>
            <person name="Cuesta I."/>
            <person name="Valdezate S."/>
        </authorList>
    </citation>
    <scope>NUCLEOTIDE SEQUENCE [LARGE SCALE GENOMIC DNA]</scope>
    <source>
        <strain evidence="3 4">CNM20110626</strain>
    </source>
</reference>
<evidence type="ECO:0000256" key="2">
    <source>
        <dbReference type="SAM" id="SignalP"/>
    </source>
</evidence>
<gene>
    <name evidence="3" type="ORF">GV791_07245</name>
</gene>